<dbReference type="OrthoDB" id="4368627at2759"/>
<gene>
    <name evidence="2" type="ORF">N7496_011510</name>
</gene>
<dbReference type="AlphaFoldDB" id="A0A9W9UVN7"/>
<keyword evidence="3" id="KW-1185">Reference proteome</keyword>
<protein>
    <submittedName>
        <fullName evidence="2">Uncharacterized protein</fullName>
    </submittedName>
</protein>
<evidence type="ECO:0000313" key="3">
    <source>
        <dbReference type="Proteomes" id="UP001147782"/>
    </source>
</evidence>
<name>A0A9W9UVN7_9EURO</name>
<comment type="caution">
    <text evidence="2">The sequence shown here is derived from an EMBL/GenBank/DDBJ whole genome shotgun (WGS) entry which is preliminary data.</text>
</comment>
<dbReference type="Proteomes" id="UP001147782">
    <property type="component" value="Unassembled WGS sequence"/>
</dbReference>
<organism evidence="2 3">
    <name type="scientific">Penicillium cataractarum</name>
    <dbReference type="NCBI Taxonomy" id="2100454"/>
    <lineage>
        <taxon>Eukaryota</taxon>
        <taxon>Fungi</taxon>
        <taxon>Dikarya</taxon>
        <taxon>Ascomycota</taxon>
        <taxon>Pezizomycotina</taxon>
        <taxon>Eurotiomycetes</taxon>
        <taxon>Eurotiomycetidae</taxon>
        <taxon>Eurotiales</taxon>
        <taxon>Aspergillaceae</taxon>
        <taxon>Penicillium</taxon>
    </lineage>
</organism>
<dbReference type="GeneID" id="81443602"/>
<dbReference type="EMBL" id="JAPZBS010000009">
    <property type="protein sequence ID" value="KAJ5359097.1"/>
    <property type="molecule type" value="Genomic_DNA"/>
</dbReference>
<sequence length="81" mass="8985">MIKEAPELQYNAEQRVAGNIDGFSLLQNLKEVVSQVTEIYARNDRLVYLLAAHAPPEEPLTVSPVSAPTPQLPVLRRSTTE</sequence>
<evidence type="ECO:0000256" key="1">
    <source>
        <dbReference type="SAM" id="MobiDB-lite"/>
    </source>
</evidence>
<accession>A0A9W9UVN7</accession>
<feature type="region of interest" description="Disordered" evidence="1">
    <location>
        <begin position="58"/>
        <end position="81"/>
    </location>
</feature>
<reference evidence="2" key="1">
    <citation type="submission" date="2022-11" db="EMBL/GenBank/DDBJ databases">
        <authorList>
            <person name="Petersen C."/>
        </authorList>
    </citation>
    <scope>NUCLEOTIDE SEQUENCE</scope>
    <source>
        <strain evidence="2">IBT 29864</strain>
    </source>
</reference>
<dbReference type="RefSeq" id="XP_056550383.1">
    <property type="nucleotide sequence ID" value="XM_056704423.1"/>
</dbReference>
<evidence type="ECO:0000313" key="2">
    <source>
        <dbReference type="EMBL" id="KAJ5359097.1"/>
    </source>
</evidence>
<reference evidence="2" key="2">
    <citation type="journal article" date="2023" name="IMA Fungus">
        <title>Comparative genomic study of the Penicillium genus elucidates a diverse pangenome and 15 lateral gene transfer events.</title>
        <authorList>
            <person name="Petersen C."/>
            <person name="Sorensen T."/>
            <person name="Nielsen M.R."/>
            <person name="Sondergaard T.E."/>
            <person name="Sorensen J.L."/>
            <person name="Fitzpatrick D.A."/>
            <person name="Frisvad J.C."/>
            <person name="Nielsen K.L."/>
        </authorList>
    </citation>
    <scope>NUCLEOTIDE SEQUENCE</scope>
    <source>
        <strain evidence="2">IBT 29864</strain>
    </source>
</reference>
<proteinExistence type="predicted"/>